<gene>
    <name evidence="3" type="ORF">O9G_005767</name>
</gene>
<proteinExistence type="inferred from homology"/>
<dbReference type="Proteomes" id="UP000030755">
    <property type="component" value="Unassembled WGS sequence"/>
</dbReference>
<evidence type="ECO:0000259" key="2">
    <source>
        <dbReference type="Pfam" id="PF00849"/>
    </source>
</evidence>
<dbReference type="OrthoDB" id="424794at2759"/>
<dbReference type="PANTHER" id="PTHR21600">
    <property type="entry name" value="MITOCHONDRIAL RNA PSEUDOURIDINE SYNTHASE"/>
    <property type="match status" value="1"/>
</dbReference>
<dbReference type="InterPro" id="IPR020103">
    <property type="entry name" value="PsdUridine_synth_cat_dom_sf"/>
</dbReference>
<dbReference type="Gene3D" id="3.30.2350.10">
    <property type="entry name" value="Pseudouridine synthase"/>
    <property type="match status" value="2"/>
</dbReference>
<dbReference type="PANTHER" id="PTHR21600:SF87">
    <property type="entry name" value="RNA PSEUDOURIDYLATE SYNTHASE DOMAIN-CONTAINING PROTEIN 1"/>
    <property type="match status" value="1"/>
</dbReference>
<dbReference type="EMBL" id="KE561401">
    <property type="protein sequence ID" value="EPZ30753.1"/>
    <property type="molecule type" value="Genomic_DNA"/>
</dbReference>
<comment type="similarity">
    <text evidence="1">Belongs to the pseudouridine synthase RluA family.</text>
</comment>
<dbReference type="GO" id="GO:0000455">
    <property type="term" value="P:enzyme-directed rRNA pseudouridine synthesis"/>
    <property type="evidence" value="ECO:0007669"/>
    <property type="project" value="TreeGrafter"/>
</dbReference>
<dbReference type="InterPro" id="IPR050188">
    <property type="entry name" value="RluA_PseudoU_synthase"/>
</dbReference>
<organism evidence="3 4">
    <name type="scientific">Rozella allomycis (strain CSF55)</name>
    <dbReference type="NCBI Taxonomy" id="988480"/>
    <lineage>
        <taxon>Eukaryota</taxon>
        <taxon>Fungi</taxon>
        <taxon>Fungi incertae sedis</taxon>
        <taxon>Cryptomycota</taxon>
        <taxon>Cryptomycota incertae sedis</taxon>
        <taxon>Rozella</taxon>
    </lineage>
</organism>
<dbReference type="AlphaFoldDB" id="A0A075AME8"/>
<evidence type="ECO:0000313" key="4">
    <source>
        <dbReference type="Proteomes" id="UP000030755"/>
    </source>
</evidence>
<dbReference type="GO" id="GO:0003723">
    <property type="term" value="F:RNA binding"/>
    <property type="evidence" value="ECO:0007669"/>
    <property type="project" value="InterPro"/>
</dbReference>
<dbReference type="GO" id="GO:0009982">
    <property type="term" value="F:pseudouridine synthase activity"/>
    <property type="evidence" value="ECO:0007669"/>
    <property type="project" value="InterPro"/>
</dbReference>
<dbReference type="SUPFAM" id="SSF55120">
    <property type="entry name" value="Pseudouridine synthase"/>
    <property type="match status" value="1"/>
</dbReference>
<evidence type="ECO:0000256" key="1">
    <source>
        <dbReference type="ARBA" id="ARBA00010876"/>
    </source>
</evidence>
<accession>A0A075AME8</accession>
<sequence length="282" mass="32306">MQRESKEIYIIHQLDVSTSGLVVVGLNKSISTKLHKSRVERKWRIEYQSVVKLPGMNSLWKHSINCNPNVDGSLISPNGSLLQHGFLRCRIADRPLALNSDRFNAFDYFVDTQYKPSQEFIETFHSKKEKTVNNDILSYSIGLQDTMFPPSIPEIDGVKLKEVVPSSYVDEASEEAITEFFLEDFNGSYARYRLVLHTEVTHQIRCQFAAIGAPIVGDSLYNNNSYFDVTKDVEKPDSETSQYIPPLALQASVLEFPHPKLKDEFKKFKLSLIQDPIWRLEL</sequence>
<protein>
    <submittedName>
        <fullName evidence="3">Pseudouridine synthase, catalytic domain-containing protein</fullName>
    </submittedName>
</protein>
<feature type="domain" description="Pseudouridine synthase RsuA/RluA-like" evidence="2">
    <location>
        <begin position="3"/>
        <end position="210"/>
    </location>
</feature>
<name>A0A075AME8_ROZAC</name>
<keyword evidence="4" id="KW-1185">Reference proteome</keyword>
<dbReference type="Pfam" id="PF00849">
    <property type="entry name" value="PseudoU_synth_2"/>
    <property type="match status" value="1"/>
</dbReference>
<evidence type="ECO:0000313" key="3">
    <source>
        <dbReference type="EMBL" id="EPZ30753.1"/>
    </source>
</evidence>
<reference evidence="3 4" key="1">
    <citation type="journal article" date="2013" name="Curr. Biol.">
        <title>Shared signatures of parasitism and phylogenomics unite Cryptomycota and microsporidia.</title>
        <authorList>
            <person name="James T.Y."/>
            <person name="Pelin A."/>
            <person name="Bonen L."/>
            <person name="Ahrendt S."/>
            <person name="Sain D."/>
            <person name="Corradi N."/>
            <person name="Stajich J.E."/>
        </authorList>
    </citation>
    <scope>NUCLEOTIDE SEQUENCE [LARGE SCALE GENOMIC DNA]</scope>
    <source>
        <strain evidence="3 4">CSF55</strain>
    </source>
</reference>
<dbReference type="HOGENOM" id="CLU_987495_0_0_1"/>
<dbReference type="InterPro" id="IPR006145">
    <property type="entry name" value="PsdUridine_synth_RsuA/RluA"/>
</dbReference>